<feature type="compositionally biased region" description="Low complexity" evidence="1">
    <location>
        <begin position="330"/>
        <end position="346"/>
    </location>
</feature>
<keyword evidence="2" id="KW-0812">Transmembrane</keyword>
<feature type="region of interest" description="Disordered" evidence="1">
    <location>
        <begin position="380"/>
        <end position="423"/>
    </location>
</feature>
<accession>A0A8H3HAN2</accession>
<evidence type="ECO:0008006" key="6">
    <source>
        <dbReference type="Google" id="ProtNLM"/>
    </source>
</evidence>
<organism evidence="4 5">
    <name type="scientific">Rhizoctonia solani</name>
    <dbReference type="NCBI Taxonomy" id="456999"/>
    <lineage>
        <taxon>Eukaryota</taxon>
        <taxon>Fungi</taxon>
        <taxon>Dikarya</taxon>
        <taxon>Basidiomycota</taxon>
        <taxon>Agaricomycotina</taxon>
        <taxon>Agaricomycetes</taxon>
        <taxon>Cantharellales</taxon>
        <taxon>Ceratobasidiaceae</taxon>
        <taxon>Rhizoctonia</taxon>
    </lineage>
</organism>
<proteinExistence type="predicted"/>
<keyword evidence="3" id="KW-0732">Signal</keyword>
<evidence type="ECO:0000256" key="1">
    <source>
        <dbReference type="SAM" id="MobiDB-lite"/>
    </source>
</evidence>
<feature type="signal peptide" evidence="3">
    <location>
        <begin position="1"/>
        <end position="21"/>
    </location>
</feature>
<feature type="chain" id="PRO_5034369134" description="Transmembrane protein" evidence="3">
    <location>
        <begin position="22"/>
        <end position="538"/>
    </location>
</feature>
<keyword evidence="2" id="KW-0472">Membrane</keyword>
<feature type="compositionally biased region" description="Polar residues" evidence="1">
    <location>
        <begin position="402"/>
        <end position="423"/>
    </location>
</feature>
<name>A0A8H3HAN2_9AGAM</name>
<protein>
    <recommendedName>
        <fullName evidence="6">Transmembrane protein</fullName>
    </recommendedName>
</protein>
<gene>
    <name evidence="4" type="ORF">RDB_LOCUS108434</name>
</gene>
<evidence type="ECO:0000313" key="4">
    <source>
        <dbReference type="EMBL" id="CAE6512670.1"/>
    </source>
</evidence>
<feature type="region of interest" description="Disordered" evidence="1">
    <location>
        <begin position="330"/>
        <end position="360"/>
    </location>
</feature>
<evidence type="ECO:0000313" key="5">
    <source>
        <dbReference type="Proteomes" id="UP000663850"/>
    </source>
</evidence>
<dbReference type="EMBL" id="CAJMWZ010005916">
    <property type="protein sequence ID" value="CAE6512670.1"/>
    <property type="molecule type" value="Genomic_DNA"/>
</dbReference>
<dbReference type="AlphaFoldDB" id="A0A8H3HAN2"/>
<evidence type="ECO:0000256" key="2">
    <source>
        <dbReference type="SAM" id="Phobius"/>
    </source>
</evidence>
<dbReference type="Proteomes" id="UP000663850">
    <property type="component" value="Unassembled WGS sequence"/>
</dbReference>
<reference evidence="4" key="1">
    <citation type="submission" date="2021-01" db="EMBL/GenBank/DDBJ databases">
        <authorList>
            <person name="Kaushik A."/>
        </authorList>
    </citation>
    <scope>NUCLEOTIDE SEQUENCE</scope>
    <source>
        <strain evidence="4">Type strain: AG8-Rh-89/</strain>
    </source>
</reference>
<feature type="transmembrane region" description="Helical" evidence="2">
    <location>
        <begin position="156"/>
        <end position="179"/>
    </location>
</feature>
<keyword evidence="2" id="KW-1133">Transmembrane helix</keyword>
<evidence type="ECO:0000256" key="3">
    <source>
        <dbReference type="SAM" id="SignalP"/>
    </source>
</evidence>
<sequence>MIFNLFVLIFWLLALISRVGDYSQYIQLLSDASITAPDIPTHTHMVSESVLFALAPAPAPGTRYSPLVVPLYLGRVKVPKPSKFILEKRIFAIYKWIAHVTDLVARTRPTKTSRSPTRIVAPIYPAPPTAGHYVLDDAPAQTSASPVMDLAGIWDAYGLIFGWIFSAVLAMVFTFIRFLSRDNVPAYLADPSADDIHSSDDASIVSDIDSLAAVSLDSFSSIIDIYCALGFPPVTPDDIPFDSNLTNHAAPADISLTATTDNKLFEITTSSGSVCTDAVSALPAWIDTKTGVEGKTDMNGTSVEGKTLEPAVSNSSIGSIVRLYAGESPAITPSSSHSSLAPSSEELLSRYPPTGQVHTPRSERWLEGFIAHLQGMERQGNNDGRVYDGWTTNPDLEPQVDTPDTQGTPSPNMSSQPSFGSELSVTASQGSLYELLGCLVSAVAEHTGGHLTRGQVGVEVKGIANVRLPHLHPADMPLPPSPYVGPQAAIVQEEDENKKGLSIRTAGINPLDVPPSLSPIIDWMEVISVDTSELVFGE</sequence>
<comment type="caution">
    <text evidence="4">The sequence shown here is derived from an EMBL/GenBank/DDBJ whole genome shotgun (WGS) entry which is preliminary data.</text>
</comment>